<comment type="cofactor">
    <cofactor evidence="1">
        <name>Zn(2+)</name>
        <dbReference type="ChEBI" id="CHEBI:29105"/>
    </cofactor>
</comment>
<evidence type="ECO:0000256" key="5">
    <source>
        <dbReference type="ARBA" id="ARBA00023002"/>
    </source>
</evidence>
<feature type="non-terminal residue" evidence="7">
    <location>
        <position position="275"/>
    </location>
</feature>
<dbReference type="Proteomes" id="UP000258309">
    <property type="component" value="Unassembled WGS sequence"/>
</dbReference>
<accession>A0A3E2HMZ2</accession>
<dbReference type="PANTHER" id="PTHR30096">
    <property type="entry name" value="4,5-DOPA DIOXYGENASE EXTRADIOL-LIKE PROTEIN"/>
    <property type="match status" value="1"/>
</dbReference>
<dbReference type="AlphaFoldDB" id="A0A3E2HMZ2"/>
<evidence type="ECO:0000256" key="4">
    <source>
        <dbReference type="ARBA" id="ARBA00022833"/>
    </source>
</evidence>
<dbReference type="OrthoDB" id="7396853at2759"/>
<gene>
    <name evidence="7" type="ORF">B7463_g1538</name>
</gene>
<keyword evidence="5" id="KW-0560">Oxidoreductase</keyword>
<keyword evidence="3" id="KW-0479">Metal-binding</keyword>
<comment type="caution">
    <text evidence="7">The sequence shown here is derived from an EMBL/GenBank/DDBJ whole genome shotgun (WGS) entry which is preliminary data.</text>
</comment>
<dbReference type="CDD" id="cd07363">
    <property type="entry name" value="45_DOPA_Dioxygenase"/>
    <property type="match status" value="1"/>
</dbReference>
<reference evidence="7 8" key="1">
    <citation type="submission" date="2018-05" db="EMBL/GenBank/DDBJ databases">
        <title>Draft genome sequence of Scytalidium lignicola DSM 105466, a ubiquitous saprotrophic fungus.</title>
        <authorList>
            <person name="Buettner E."/>
            <person name="Gebauer A.M."/>
            <person name="Hofrichter M."/>
            <person name="Liers C."/>
            <person name="Kellner H."/>
        </authorList>
    </citation>
    <scope>NUCLEOTIDE SEQUENCE [LARGE SCALE GENOMIC DNA]</scope>
    <source>
        <strain evidence="7 8">DSM 105466</strain>
    </source>
</reference>
<keyword evidence="4" id="KW-0862">Zinc</keyword>
<dbReference type="OMA" id="AGPCFFM"/>
<evidence type="ECO:0000256" key="1">
    <source>
        <dbReference type="ARBA" id="ARBA00001947"/>
    </source>
</evidence>
<evidence type="ECO:0000313" key="7">
    <source>
        <dbReference type="EMBL" id="RFU34754.1"/>
    </source>
</evidence>
<evidence type="ECO:0000256" key="2">
    <source>
        <dbReference type="ARBA" id="ARBA00007581"/>
    </source>
</evidence>
<protein>
    <recommendedName>
        <fullName evidence="6">Extradiol ring-cleavage dioxygenase class III enzyme subunit B domain-containing protein</fullName>
    </recommendedName>
</protein>
<dbReference type="SUPFAM" id="SSF53213">
    <property type="entry name" value="LigB-like"/>
    <property type="match status" value="1"/>
</dbReference>
<comment type="similarity">
    <text evidence="2">Belongs to the DODA-type extradiol aromatic ring-opening dioxygenase family.</text>
</comment>
<keyword evidence="8" id="KW-1185">Reference proteome</keyword>
<name>A0A3E2HMZ2_SCYLI</name>
<dbReference type="EMBL" id="NCSJ02000016">
    <property type="protein sequence ID" value="RFU34754.1"/>
    <property type="molecule type" value="Genomic_DNA"/>
</dbReference>
<dbReference type="Pfam" id="PF02900">
    <property type="entry name" value="LigB"/>
    <property type="match status" value="1"/>
</dbReference>
<dbReference type="PANTHER" id="PTHR30096:SF0">
    <property type="entry name" value="4,5-DOPA DIOXYGENASE EXTRADIOL-LIKE PROTEIN"/>
    <property type="match status" value="1"/>
</dbReference>
<evidence type="ECO:0000259" key="6">
    <source>
        <dbReference type="Pfam" id="PF02900"/>
    </source>
</evidence>
<organism evidence="7 8">
    <name type="scientific">Scytalidium lignicola</name>
    <name type="common">Hyphomycete</name>
    <dbReference type="NCBI Taxonomy" id="5539"/>
    <lineage>
        <taxon>Eukaryota</taxon>
        <taxon>Fungi</taxon>
        <taxon>Dikarya</taxon>
        <taxon>Ascomycota</taxon>
        <taxon>Pezizomycotina</taxon>
        <taxon>Leotiomycetes</taxon>
        <taxon>Leotiomycetes incertae sedis</taxon>
        <taxon>Scytalidium</taxon>
    </lineage>
</organism>
<feature type="domain" description="Extradiol ring-cleavage dioxygenase class III enzyme subunit B" evidence="6">
    <location>
        <begin position="20"/>
        <end position="259"/>
    </location>
</feature>
<sequence>MTRAASIAITHGGGPMPVLGDPSQKAIIKSLKERIPALLRLGTKEAPRAIVVVTAHWLEKNPTISNAEKHELLFDYYGFPPQSYTFKYDAPGSPQVATEVFNALKSEGFTPEYDDTRGWDHGVFIPFLLIEPAAKIPIVQLSILSSQDASMHFAMGKALSKLRDHNIAIVGSGSASFHNLRVLFSGILEDPSFKSLHEKWTDANTAALSKKHAASREKEFDNWRSWPGAYEMHPKGGADHFMPLVVCAGAGGEDKTEYFSDETWGINMWTYYWRD</sequence>
<proteinExistence type="inferred from homology"/>
<dbReference type="Gene3D" id="3.40.830.10">
    <property type="entry name" value="LigB-like"/>
    <property type="match status" value="1"/>
</dbReference>
<dbReference type="InterPro" id="IPR004183">
    <property type="entry name" value="Xdiol_dOase_suB"/>
</dbReference>
<evidence type="ECO:0000313" key="8">
    <source>
        <dbReference type="Proteomes" id="UP000258309"/>
    </source>
</evidence>
<evidence type="ECO:0000256" key="3">
    <source>
        <dbReference type="ARBA" id="ARBA00022723"/>
    </source>
</evidence>
<dbReference type="PIRSF" id="PIRSF006157">
    <property type="entry name" value="Doxgns_DODA"/>
    <property type="match status" value="1"/>
</dbReference>
<dbReference type="GO" id="GO:0016702">
    <property type="term" value="F:oxidoreductase activity, acting on single donors with incorporation of molecular oxygen, incorporation of two atoms of oxygen"/>
    <property type="evidence" value="ECO:0007669"/>
    <property type="project" value="UniProtKB-ARBA"/>
</dbReference>
<dbReference type="GO" id="GO:0008198">
    <property type="term" value="F:ferrous iron binding"/>
    <property type="evidence" value="ECO:0007669"/>
    <property type="project" value="InterPro"/>
</dbReference>
<feature type="non-terminal residue" evidence="7">
    <location>
        <position position="1"/>
    </location>
</feature>
<dbReference type="GO" id="GO:0008270">
    <property type="term" value="F:zinc ion binding"/>
    <property type="evidence" value="ECO:0007669"/>
    <property type="project" value="InterPro"/>
</dbReference>
<dbReference type="InterPro" id="IPR014436">
    <property type="entry name" value="Extradiol_dOase_DODA"/>
</dbReference>